<dbReference type="SUPFAM" id="SSF54001">
    <property type="entry name" value="Cysteine proteinases"/>
    <property type="match status" value="3"/>
</dbReference>
<dbReference type="InterPro" id="IPR038765">
    <property type="entry name" value="Papain-like_cys_pep_sf"/>
</dbReference>
<evidence type="ECO:0000313" key="3">
    <source>
        <dbReference type="Proteomes" id="UP000728185"/>
    </source>
</evidence>
<dbReference type="Pfam" id="PF08246">
    <property type="entry name" value="Inhibitor_I29"/>
    <property type="match status" value="3"/>
</dbReference>
<proteinExistence type="predicted"/>
<dbReference type="OrthoDB" id="5855924at2759"/>
<protein>
    <recommendedName>
        <fullName evidence="1">Cathepsin propeptide inhibitor domain-containing protein</fullName>
    </recommendedName>
</protein>
<gene>
    <name evidence="2" type="ORF">FBUS_02736</name>
</gene>
<dbReference type="Gene3D" id="1.10.287.2250">
    <property type="match status" value="3"/>
</dbReference>
<name>A0A8E0S409_9TREM</name>
<keyword evidence="3" id="KW-1185">Reference proteome</keyword>
<dbReference type="EMBL" id="LUCM01003627">
    <property type="protein sequence ID" value="KAA0195545.1"/>
    <property type="molecule type" value="Genomic_DNA"/>
</dbReference>
<reference evidence="2" key="1">
    <citation type="submission" date="2019-05" db="EMBL/GenBank/DDBJ databases">
        <title>Annotation for the trematode Fasciolopsis buski.</title>
        <authorList>
            <person name="Choi Y.-J."/>
        </authorList>
    </citation>
    <scope>NUCLEOTIDE SEQUENCE</scope>
    <source>
        <strain evidence="2">HT</strain>
        <tissue evidence="2">Whole worm</tissue>
    </source>
</reference>
<dbReference type="SMART" id="SM00848">
    <property type="entry name" value="Inhibitor_I29"/>
    <property type="match status" value="3"/>
</dbReference>
<sequence length="338" mass="39568">MAEVQKPVTFVLDQTFIEDCWSTWKRKHEKAYDSPLDEERRLKNWMRTLVEIMQHNIRYDIGLVSWFMGLTQFGANYPGEPACGCQMRSCGPNQKHEHNDSDTETKGFVVHADHSITVTLDSEFLNECWTRWKYVYGKQYSSTAEEESRRMKWTANLVEIMKHKVKWDVGLIDWSRQLNEFSDQDQREDFSDSSMNSKSNELAGSSCIKDNGNVDKPFLVALNKTLLDMTWAEWKSRYNKSYATEEEEKRRRECWLSHVIPVMQNQIFNSVRLTKPWLEVTQFSDLSWDEVRDKLSSGWCPTAEEITDLDKTGFGTPFFMNQISHNLKSSLSPTSCQK</sequence>
<organism evidence="2 3">
    <name type="scientific">Fasciolopsis buskii</name>
    <dbReference type="NCBI Taxonomy" id="27845"/>
    <lineage>
        <taxon>Eukaryota</taxon>
        <taxon>Metazoa</taxon>
        <taxon>Spiralia</taxon>
        <taxon>Lophotrochozoa</taxon>
        <taxon>Platyhelminthes</taxon>
        <taxon>Trematoda</taxon>
        <taxon>Digenea</taxon>
        <taxon>Plagiorchiida</taxon>
        <taxon>Echinostomata</taxon>
        <taxon>Echinostomatoidea</taxon>
        <taxon>Fasciolidae</taxon>
        <taxon>Fasciolopsis</taxon>
    </lineage>
</organism>
<evidence type="ECO:0000313" key="2">
    <source>
        <dbReference type="EMBL" id="KAA0195545.1"/>
    </source>
</evidence>
<comment type="caution">
    <text evidence="2">The sequence shown here is derived from an EMBL/GenBank/DDBJ whole genome shotgun (WGS) entry which is preliminary data.</text>
</comment>
<dbReference type="Proteomes" id="UP000728185">
    <property type="component" value="Unassembled WGS sequence"/>
</dbReference>
<feature type="domain" description="Cathepsin propeptide inhibitor" evidence="1">
    <location>
        <begin position="129"/>
        <end position="189"/>
    </location>
</feature>
<feature type="domain" description="Cathepsin propeptide inhibitor" evidence="1">
    <location>
        <begin position="231"/>
        <end position="291"/>
    </location>
</feature>
<evidence type="ECO:0000259" key="1">
    <source>
        <dbReference type="SMART" id="SM00848"/>
    </source>
</evidence>
<dbReference type="AlphaFoldDB" id="A0A8E0S409"/>
<feature type="domain" description="Cathepsin propeptide inhibitor" evidence="1">
    <location>
        <begin position="21"/>
        <end position="81"/>
    </location>
</feature>
<dbReference type="InterPro" id="IPR013201">
    <property type="entry name" value="Prot_inhib_I29"/>
</dbReference>
<accession>A0A8E0S409</accession>